<dbReference type="InterPro" id="IPR011025">
    <property type="entry name" value="GproteinA_insert"/>
</dbReference>
<keyword evidence="1 4" id="KW-0547">Nucleotide-binding</keyword>
<evidence type="ECO:0000256" key="1">
    <source>
        <dbReference type="ARBA" id="ARBA00022741"/>
    </source>
</evidence>
<feature type="binding site" evidence="5">
    <location>
        <position position="302"/>
    </location>
    <ligand>
        <name>Mg(2+)</name>
        <dbReference type="ChEBI" id="CHEBI:18420"/>
    </ligand>
</feature>
<evidence type="ECO:0000256" key="5">
    <source>
        <dbReference type="PIRSR" id="PIRSR601019-2"/>
    </source>
</evidence>
<evidence type="ECO:0000256" key="4">
    <source>
        <dbReference type="PIRSR" id="PIRSR601019-1"/>
    </source>
</evidence>
<dbReference type="HOGENOM" id="CLU_540807_0_0_1"/>
<dbReference type="Proteomes" id="UP000030653">
    <property type="component" value="Unassembled WGS sequence"/>
</dbReference>
<dbReference type="GO" id="GO:0007188">
    <property type="term" value="P:adenylate cyclase-modulating G protein-coupled receptor signaling pathway"/>
    <property type="evidence" value="ECO:0007669"/>
    <property type="project" value="TreeGrafter"/>
</dbReference>
<dbReference type="GO" id="GO:0005737">
    <property type="term" value="C:cytoplasm"/>
    <property type="evidence" value="ECO:0007669"/>
    <property type="project" value="TreeGrafter"/>
</dbReference>
<evidence type="ECO:0000256" key="2">
    <source>
        <dbReference type="ARBA" id="ARBA00023134"/>
    </source>
</evidence>
<dbReference type="GeneID" id="63683036"/>
<dbReference type="SUPFAM" id="SSF52540">
    <property type="entry name" value="P-loop containing nucleoside triphosphate hydrolases"/>
    <property type="match status" value="1"/>
</dbReference>
<keyword evidence="6" id="KW-0378">Hydrolase</keyword>
<sequence length="504" mass="57998">MAQGEDSIHKYDREDPFGKVLRRERGCETGETRIKRLREERNAVQISKAIDVALNQQERDTGDKIKHDVRMLLLGASGSGKSTFCKQVRMLYESLAVTSERNAWKHVVHGNIFSNVSSLLEFLDRHNPSSSNTTMNTFKGENPEVRLEEHDDDLARLKGELHAMLQTFLATFSRKGPEDPDQRPNPLMDWIFLHGGELYVRPGWQDALLGLSNRATNDITGSDQDHQQDLLQSHRQEPNTFVITSAQKIMALWEHQIVQEIVRAHAPFLQYAPGFFLDDMERISSDRYSPSHEDILRCRSRTIGIEETTVTRHTAPRNSKLVLYDRLKVWPRYFEDLHAIVYLFDLSCFDELEGKKNRMVTAIDDFSAVCRNHELRKANIIVLFTKVDLLQRKLESGIKIRDHITYGTARANDVKVAKSYFEEQIRAKFEAAIIECLRAGSQRARERQLRVCTANLLDTADARRAIRDAESSAAGKPLARWRTVLEREDVAWKEQAEKMEPLSR</sequence>
<dbReference type="RefSeq" id="XP_040631765.1">
    <property type="nucleotide sequence ID" value="XM_040767974.1"/>
</dbReference>
<dbReference type="PANTHER" id="PTHR10218:SF360">
    <property type="entry name" value="GUANINE NUCLEOTIDE-BINDING PROTEIN SUBUNIT ALPHA HOMOLOG"/>
    <property type="match status" value="1"/>
</dbReference>
<evidence type="ECO:0000313" key="7">
    <source>
        <dbReference type="Proteomes" id="UP000030653"/>
    </source>
</evidence>
<dbReference type="GO" id="GO:0005834">
    <property type="term" value="C:heterotrimeric G-protein complex"/>
    <property type="evidence" value="ECO:0007669"/>
    <property type="project" value="TreeGrafter"/>
</dbReference>
<dbReference type="AlphaFoldDB" id="M5G3Q4"/>
<dbReference type="InterPro" id="IPR001019">
    <property type="entry name" value="Gprotein_alpha_su"/>
</dbReference>
<dbReference type="SMART" id="SM00275">
    <property type="entry name" value="G_alpha"/>
    <property type="match status" value="1"/>
</dbReference>
<dbReference type="Gene3D" id="3.40.50.300">
    <property type="entry name" value="P-loop containing nucleotide triphosphate hydrolases"/>
    <property type="match status" value="2"/>
</dbReference>
<accession>M5G3Q4</accession>
<dbReference type="STRING" id="1858805.M5G3Q4"/>
<dbReference type="PROSITE" id="PS51882">
    <property type="entry name" value="G_ALPHA"/>
    <property type="match status" value="1"/>
</dbReference>
<gene>
    <name evidence="6" type="ORF">DACRYDRAFT_104763</name>
</gene>
<evidence type="ECO:0000256" key="3">
    <source>
        <dbReference type="ARBA" id="ARBA00023224"/>
    </source>
</evidence>
<dbReference type="Gene3D" id="1.10.400.10">
    <property type="entry name" value="GI Alpha 1, domain 2-like"/>
    <property type="match status" value="2"/>
</dbReference>
<feature type="binding site" evidence="4">
    <location>
        <begin position="296"/>
        <end position="302"/>
    </location>
    <ligand>
        <name>GTP</name>
        <dbReference type="ChEBI" id="CHEBI:37565"/>
    </ligand>
</feature>
<proteinExistence type="predicted"/>
<organism evidence="6 7">
    <name type="scientific">Dacryopinax primogenitus (strain DJM 731)</name>
    <name type="common">Brown rot fungus</name>
    <dbReference type="NCBI Taxonomy" id="1858805"/>
    <lineage>
        <taxon>Eukaryota</taxon>
        <taxon>Fungi</taxon>
        <taxon>Dikarya</taxon>
        <taxon>Basidiomycota</taxon>
        <taxon>Agaricomycotina</taxon>
        <taxon>Dacrymycetes</taxon>
        <taxon>Dacrymycetales</taxon>
        <taxon>Dacrymycetaceae</taxon>
        <taxon>Dacryopinax</taxon>
    </lineage>
</organism>
<reference evidence="6 7" key="1">
    <citation type="journal article" date="2012" name="Science">
        <title>The Paleozoic origin of enzymatic lignin decomposition reconstructed from 31 fungal genomes.</title>
        <authorList>
            <person name="Floudas D."/>
            <person name="Binder M."/>
            <person name="Riley R."/>
            <person name="Barry K."/>
            <person name="Blanchette R.A."/>
            <person name="Henrissat B."/>
            <person name="Martinez A.T."/>
            <person name="Otillar R."/>
            <person name="Spatafora J.W."/>
            <person name="Yadav J.S."/>
            <person name="Aerts A."/>
            <person name="Benoit I."/>
            <person name="Boyd A."/>
            <person name="Carlson A."/>
            <person name="Copeland A."/>
            <person name="Coutinho P.M."/>
            <person name="de Vries R.P."/>
            <person name="Ferreira P."/>
            <person name="Findley K."/>
            <person name="Foster B."/>
            <person name="Gaskell J."/>
            <person name="Glotzer D."/>
            <person name="Gorecki P."/>
            <person name="Heitman J."/>
            <person name="Hesse C."/>
            <person name="Hori C."/>
            <person name="Igarashi K."/>
            <person name="Jurgens J.A."/>
            <person name="Kallen N."/>
            <person name="Kersten P."/>
            <person name="Kohler A."/>
            <person name="Kuees U."/>
            <person name="Kumar T.K.A."/>
            <person name="Kuo A."/>
            <person name="LaButti K."/>
            <person name="Larrondo L.F."/>
            <person name="Lindquist E."/>
            <person name="Ling A."/>
            <person name="Lombard V."/>
            <person name="Lucas S."/>
            <person name="Lundell T."/>
            <person name="Martin R."/>
            <person name="McLaughlin D.J."/>
            <person name="Morgenstern I."/>
            <person name="Morin E."/>
            <person name="Murat C."/>
            <person name="Nagy L.G."/>
            <person name="Nolan M."/>
            <person name="Ohm R.A."/>
            <person name="Patyshakuliyeva A."/>
            <person name="Rokas A."/>
            <person name="Ruiz-Duenas F.J."/>
            <person name="Sabat G."/>
            <person name="Salamov A."/>
            <person name="Samejima M."/>
            <person name="Schmutz J."/>
            <person name="Slot J.C."/>
            <person name="St John F."/>
            <person name="Stenlid J."/>
            <person name="Sun H."/>
            <person name="Sun S."/>
            <person name="Syed K."/>
            <person name="Tsang A."/>
            <person name="Wiebenga A."/>
            <person name="Young D."/>
            <person name="Pisabarro A."/>
            <person name="Eastwood D.C."/>
            <person name="Martin F."/>
            <person name="Cullen D."/>
            <person name="Grigoriev I.V."/>
            <person name="Hibbett D.S."/>
        </authorList>
    </citation>
    <scope>NUCLEOTIDE SEQUENCE [LARGE SCALE GENOMIC DNA]</scope>
    <source>
        <strain evidence="6 7">DJM-731 SS1</strain>
    </source>
</reference>
<name>M5G3Q4_DACPD</name>
<dbReference type="PRINTS" id="PR00318">
    <property type="entry name" value="GPROTEINA"/>
</dbReference>
<dbReference type="InterPro" id="IPR027417">
    <property type="entry name" value="P-loop_NTPase"/>
</dbReference>
<dbReference type="PANTHER" id="PTHR10218">
    <property type="entry name" value="GTP-BINDING PROTEIN ALPHA SUBUNIT"/>
    <property type="match status" value="1"/>
</dbReference>
<dbReference type="Pfam" id="PF00503">
    <property type="entry name" value="G-alpha"/>
    <property type="match status" value="1"/>
</dbReference>
<dbReference type="GO" id="GO:0001664">
    <property type="term" value="F:G protein-coupled receptor binding"/>
    <property type="evidence" value="ECO:0007669"/>
    <property type="project" value="TreeGrafter"/>
</dbReference>
<keyword evidence="3" id="KW-0807">Transducer</keyword>
<keyword evidence="5" id="KW-0460">Magnesium</keyword>
<evidence type="ECO:0000313" key="6">
    <source>
        <dbReference type="EMBL" id="EJU04871.1"/>
    </source>
</evidence>
<protein>
    <submittedName>
        <fullName evidence="6">p-loop containing nucleoside triphosphate hydrolase protein</fullName>
    </submittedName>
</protein>
<dbReference type="GO" id="GO:0005525">
    <property type="term" value="F:GTP binding"/>
    <property type="evidence" value="ECO:0007669"/>
    <property type="project" value="UniProtKB-KW"/>
</dbReference>
<dbReference type="SUPFAM" id="SSF47895">
    <property type="entry name" value="Transducin (alpha subunit), insertion domain"/>
    <property type="match status" value="1"/>
</dbReference>
<dbReference type="GO" id="GO:0031683">
    <property type="term" value="F:G-protein beta/gamma-subunit complex binding"/>
    <property type="evidence" value="ECO:0007669"/>
    <property type="project" value="InterPro"/>
</dbReference>
<dbReference type="GO" id="GO:0046872">
    <property type="term" value="F:metal ion binding"/>
    <property type="evidence" value="ECO:0007669"/>
    <property type="project" value="UniProtKB-KW"/>
</dbReference>
<dbReference type="GO" id="GO:0003924">
    <property type="term" value="F:GTPase activity"/>
    <property type="evidence" value="ECO:0007669"/>
    <property type="project" value="InterPro"/>
</dbReference>
<dbReference type="EMBL" id="JH795857">
    <property type="protein sequence ID" value="EJU04871.1"/>
    <property type="molecule type" value="Genomic_DNA"/>
</dbReference>
<dbReference type="OrthoDB" id="5817230at2759"/>
<keyword evidence="7" id="KW-1185">Reference proteome</keyword>
<keyword evidence="5" id="KW-0479">Metal-binding</keyword>
<keyword evidence="2 4" id="KW-0342">GTP-binding</keyword>